<dbReference type="OrthoDB" id="79171at2759"/>
<sequence length="221" mass="24943">MSELEEYKEQLAEIEETLTNDPQNEELLALKAELLDLIALLGQDDDKTKEKQETSIPEQPALEKPLLHTESVTPPAEASVPPFTAGQTVWARTKLEKQIKEARVISVSGNRKTVTITFIDSSITESYAIEEVHKERPKDTLNKYKKQQQKATTKPKDDKYEQALNKSAQSWQNFNKKGKKVKKDKSMFSTSDAIGSKVGVVGSGKPMSEKKKVHQHRFSPY</sequence>
<dbReference type="STRING" id="36022.A0A061AUZ8"/>
<gene>
    <name evidence="3" type="ORF">BON22_4142</name>
    <name evidence="2" type="ORF">CYFA0S_02e02762g</name>
</gene>
<evidence type="ECO:0000313" key="3">
    <source>
        <dbReference type="EMBL" id="ONH66058.1"/>
    </source>
</evidence>
<reference evidence="3" key="3">
    <citation type="submission" date="2017-01" db="EMBL/GenBank/DDBJ databases">
        <authorList>
            <person name="Mah S.A."/>
            <person name="Swanson W.J."/>
            <person name="Moy G.W."/>
            <person name="Vacquier V.D."/>
        </authorList>
    </citation>
    <scope>NUCLEOTIDE SEQUENCE [LARGE SCALE GENOMIC DNA]</scope>
    <source>
        <strain evidence="3">65</strain>
    </source>
</reference>
<feature type="compositionally biased region" description="Low complexity" evidence="1">
    <location>
        <begin position="195"/>
        <end position="205"/>
    </location>
</feature>
<organism evidence="2">
    <name type="scientific">Cyberlindnera fabianii</name>
    <name type="common">Yeast</name>
    <name type="synonym">Hansenula fabianii</name>
    <dbReference type="NCBI Taxonomy" id="36022"/>
    <lineage>
        <taxon>Eukaryota</taxon>
        <taxon>Fungi</taxon>
        <taxon>Dikarya</taxon>
        <taxon>Ascomycota</taxon>
        <taxon>Saccharomycotina</taxon>
        <taxon>Saccharomycetes</taxon>
        <taxon>Phaffomycetales</taxon>
        <taxon>Phaffomycetaceae</taxon>
        <taxon>Cyberlindnera</taxon>
    </lineage>
</organism>
<dbReference type="Proteomes" id="UP000189513">
    <property type="component" value="Unassembled WGS sequence"/>
</dbReference>
<dbReference type="AlphaFoldDB" id="A0A061AUZ8"/>
<accession>A0A061AUZ8</accession>
<proteinExistence type="predicted"/>
<dbReference type="EMBL" id="MPUK01000008">
    <property type="protein sequence ID" value="ONH66058.1"/>
    <property type="molecule type" value="Genomic_DNA"/>
</dbReference>
<dbReference type="VEuPathDB" id="FungiDB:BON22_4142"/>
<reference evidence="2" key="1">
    <citation type="journal article" date="2014" name="Genome Announc.">
        <title>Genome sequence of the yeast Cyberlindnera fabianii (Hansenula fabianii).</title>
        <authorList>
            <person name="Freel K.C."/>
            <person name="Sarilar V."/>
            <person name="Neuveglise C."/>
            <person name="Devillers H."/>
            <person name="Friedrich A."/>
            <person name="Schacherer J."/>
        </authorList>
    </citation>
    <scope>NUCLEOTIDE SEQUENCE</scope>
    <source>
        <strain evidence="2">YJS4271</strain>
    </source>
</reference>
<evidence type="ECO:0000313" key="4">
    <source>
        <dbReference type="Proteomes" id="UP000189513"/>
    </source>
</evidence>
<name>A0A061AUZ8_CYBFA</name>
<feature type="region of interest" description="Disordered" evidence="1">
    <location>
        <begin position="138"/>
        <end position="221"/>
    </location>
</feature>
<feature type="compositionally biased region" description="Basic residues" evidence="1">
    <location>
        <begin position="211"/>
        <end position="221"/>
    </location>
</feature>
<feature type="region of interest" description="Disordered" evidence="1">
    <location>
        <begin position="46"/>
        <end position="66"/>
    </location>
</feature>
<keyword evidence="4" id="KW-1185">Reference proteome</keyword>
<feature type="compositionally biased region" description="Polar residues" evidence="1">
    <location>
        <begin position="164"/>
        <end position="175"/>
    </location>
</feature>
<evidence type="ECO:0000256" key="1">
    <source>
        <dbReference type="SAM" id="MobiDB-lite"/>
    </source>
</evidence>
<dbReference type="EMBL" id="LK052887">
    <property type="protein sequence ID" value="CDR38535.1"/>
    <property type="molecule type" value="Genomic_DNA"/>
</dbReference>
<evidence type="ECO:0000313" key="2">
    <source>
        <dbReference type="EMBL" id="CDR38535.1"/>
    </source>
</evidence>
<protein>
    <submittedName>
        <fullName evidence="2">CYFA0S02e02762g1_1</fullName>
    </submittedName>
    <submittedName>
        <fullName evidence="3">Survival of motor neuron-related-splicing factor 30</fullName>
    </submittedName>
</protein>
<reference evidence="4" key="2">
    <citation type="journal article" date="2017" name="Genome Announc.">
        <title>Genome sequences of Cyberlindnera fabianii 65, Pichia kudriavzevii 129, and Saccharomyces cerevisiae 131 isolated from fermented masau fruits in Zimbabwe.</title>
        <authorList>
            <person name="van Rijswijck I.M.H."/>
            <person name="Derks M.F.L."/>
            <person name="Abee T."/>
            <person name="de Ridder D."/>
            <person name="Smid E.J."/>
        </authorList>
    </citation>
    <scope>NUCLEOTIDE SEQUENCE [LARGE SCALE GENOMIC DNA]</scope>
    <source>
        <strain evidence="4">65</strain>
    </source>
</reference>